<dbReference type="InterPro" id="IPR019826">
    <property type="entry name" value="Carboxylesterase_B_AS"/>
</dbReference>
<evidence type="ECO:0000256" key="2">
    <source>
        <dbReference type="ARBA" id="ARBA00022801"/>
    </source>
</evidence>
<proteinExistence type="inferred from homology"/>
<reference evidence="6 7" key="1">
    <citation type="submission" date="2018-06" db="EMBL/GenBank/DDBJ databases">
        <title>A transcriptomic atlas of mushroom development highlights an independent origin of complex multicellularity.</title>
        <authorList>
            <consortium name="DOE Joint Genome Institute"/>
            <person name="Krizsan K."/>
            <person name="Almasi E."/>
            <person name="Merenyi Z."/>
            <person name="Sahu N."/>
            <person name="Viragh M."/>
            <person name="Koszo T."/>
            <person name="Mondo S."/>
            <person name="Kiss B."/>
            <person name="Balint B."/>
            <person name="Kues U."/>
            <person name="Barry K."/>
            <person name="Hegedus J.C."/>
            <person name="Henrissat B."/>
            <person name="Johnson J."/>
            <person name="Lipzen A."/>
            <person name="Ohm R."/>
            <person name="Nagy I."/>
            <person name="Pangilinan J."/>
            <person name="Yan J."/>
            <person name="Xiong Y."/>
            <person name="Grigoriev I.V."/>
            <person name="Hibbett D.S."/>
            <person name="Nagy L.G."/>
        </authorList>
    </citation>
    <scope>NUCLEOTIDE SEQUENCE [LARGE SCALE GENOMIC DNA]</scope>
    <source>
        <strain evidence="6 7">SZMC22713</strain>
    </source>
</reference>
<dbReference type="Gene3D" id="3.40.50.1820">
    <property type="entry name" value="alpha/beta hydrolase"/>
    <property type="match status" value="1"/>
</dbReference>
<feature type="compositionally biased region" description="Low complexity" evidence="4">
    <location>
        <begin position="437"/>
        <end position="456"/>
    </location>
</feature>
<dbReference type="OrthoDB" id="3200163at2759"/>
<dbReference type="STRING" id="50990.A0A4Y7PWX5"/>
<protein>
    <recommendedName>
        <fullName evidence="3">Carboxylic ester hydrolase</fullName>
        <ecNumber evidence="3">3.1.1.-</ecNumber>
    </recommendedName>
</protein>
<keyword evidence="2 3" id="KW-0378">Hydrolase</keyword>
<dbReference type="GO" id="GO:0016787">
    <property type="term" value="F:hydrolase activity"/>
    <property type="evidence" value="ECO:0007669"/>
    <property type="project" value="UniProtKB-KW"/>
</dbReference>
<dbReference type="AlphaFoldDB" id="A0A4Y7PWX5"/>
<evidence type="ECO:0000256" key="4">
    <source>
        <dbReference type="SAM" id="MobiDB-lite"/>
    </source>
</evidence>
<dbReference type="Proteomes" id="UP000294933">
    <property type="component" value="Unassembled WGS sequence"/>
</dbReference>
<organism evidence="6 7">
    <name type="scientific">Rickenella mellea</name>
    <dbReference type="NCBI Taxonomy" id="50990"/>
    <lineage>
        <taxon>Eukaryota</taxon>
        <taxon>Fungi</taxon>
        <taxon>Dikarya</taxon>
        <taxon>Basidiomycota</taxon>
        <taxon>Agaricomycotina</taxon>
        <taxon>Agaricomycetes</taxon>
        <taxon>Hymenochaetales</taxon>
        <taxon>Rickenellaceae</taxon>
        <taxon>Rickenella</taxon>
    </lineage>
</organism>
<dbReference type="InterPro" id="IPR029058">
    <property type="entry name" value="AB_hydrolase_fold"/>
</dbReference>
<dbReference type="PROSITE" id="PS00122">
    <property type="entry name" value="CARBOXYLESTERASE_B_1"/>
    <property type="match status" value="1"/>
</dbReference>
<dbReference type="EMBL" id="ML170195">
    <property type="protein sequence ID" value="TDL19571.1"/>
    <property type="molecule type" value="Genomic_DNA"/>
</dbReference>
<feature type="compositionally biased region" description="Acidic residues" evidence="4">
    <location>
        <begin position="570"/>
        <end position="579"/>
    </location>
</feature>
<name>A0A4Y7PWX5_9AGAM</name>
<accession>A0A4Y7PWX5</accession>
<keyword evidence="7" id="KW-1185">Reference proteome</keyword>
<evidence type="ECO:0000313" key="7">
    <source>
        <dbReference type="Proteomes" id="UP000294933"/>
    </source>
</evidence>
<dbReference type="InterPro" id="IPR002018">
    <property type="entry name" value="CarbesteraseB"/>
</dbReference>
<dbReference type="PANTHER" id="PTHR43142:SF5">
    <property type="entry name" value="CARBOXYLIC ESTER HYDROLASE"/>
    <property type="match status" value="1"/>
</dbReference>
<dbReference type="SUPFAM" id="SSF53474">
    <property type="entry name" value="alpha/beta-Hydrolases"/>
    <property type="match status" value="1"/>
</dbReference>
<evidence type="ECO:0000256" key="3">
    <source>
        <dbReference type="RuleBase" id="RU361235"/>
    </source>
</evidence>
<feature type="region of interest" description="Disordered" evidence="4">
    <location>
        <begin position="554"/>
        <end position="587"/>
    </location>
</feature>
<gene>
    <name evidence="6" type="ORF">BD410DRAFT_432526</name>
</gene>
<feature type="domain" description="Carboxylesterase type B" evidence="5">
    <location>
        <begin position="18"/>
        <end position="352"/>
    </location>
</feature>
<feature type="region of interest" description="Disordered" evidence="4">
    <location>
        <begin position="422"/>
        <end position="456"/>
    </location>
</feature>
<comment type="similarity">
    <text evidence="1 3">Belongs to the type-B carboxylesterase/lipase family.</text>
</comment>
<dbReference type="EC" id="3.1.1.-" evidence="3"/>
<evidence type="ECO:0000256" key="1">
    <source>
        <dbReference type="ARBA" id="ARBA00005964"/>
    </source>
</evidence>
<evidence type="ECO:0000313" key="6">
    <source>
        <dbReference type="EMBL" id="TDL19571.1"/>
    </source>
</evidence>
<dbReference type="Pfam" id="PF00135">
    <property type="entry name" value="COesterase"/>
    <property type="match status" value="1"/>
</dbReference>
<evidence type="ECO:0000259" key="5">
    <source>
        <dbReference type="Pfam" id="PF00135"/>
    </source>
</evidence>
<dbReference type="PANTHER" id="PTHR43142">
    <property type="entry name" value="CARBOXYLIC ESTER HYDROLASE"/>
    <property type="match status" value="1"/>
</dbReference>
<dbReference type="VEuPathDB" id="FungiDB:BD410DRAFT_432526"/>
<sequence length="660" mass="71937">MALVAPQLHNRDLQTTFTGVQHHLSTPEAEIHQYRGIKFASIPARFRRSTLFTSYATKTDATKHGPITPQVKNRNLEERLYGVSRDQIPPALRVSTPRQDEFECLNLTITRPGHIPNDKLLPVMVWVHGGGNVSGSNSDWVCDAGAFVKKSMQLGKPVVVVAINYRLGLLGFGFNNLIAADNAAAGYEGVGNFGLYDQRTALTWVQKHISQFGGSPSNVTLFGSSAGAIDIHCHLLSSYNASPSTPPLFHRAILQSGAIAPCPTSIFEPHIAGTALARIMCALHISTMDELRAVEAERLVALTGERVKPVDDGVFLRKDWRTLSLAAPASKRGFRQDIIIGDVGCEAVLWSPAAQLWTTDAVVRRVRAICQSVYKADALLRAYDIGSNVGDEDLPERVMDLMSDALFACVVEGAAGAALTPPPSPVISAESPPTPSPLSLSQSSKSKSRSNSQSQLTKAALLPKPKVYRYVFDQASPHTDIPHHDVDLVYLFGNVPFPSLPELTDEENAEVNWDRVKVRDAMQSRWLAFANGEQPWEPLRSVDPETAFFSTDIMDSTCPQHTPPPTPADSDSESSDSESEAAASAAVARIKETQVSKLPENKIYVFGPEGETGERSMTIFEGRRRVHAWRDTFAPLGLHVIQKVGLELGNGPPVDSKARF</sequence>